<accession>A0A5M3MB49</accession>
<dbReference type="KEGG" id="cput:CONPUDRAFT_158803"/>
<evidence type="ECO:0000313" key="1">
    <source>
        <dbReference type="EMBL" id="EIW76030.1"/>
    </source>
</evidence>
<dbReference type="OrthoDB" id="3270520at2759"/>
<name>A0A5M3MB49_CONPW</name>
<evidence type="ECO:0000313" key="2">
    <source>
        <dbReference type="Proteomes" id="UP000053558"/>
    </source>
</evidence>
<dbReference type="RefSeq" id="XP_007774015.1">
    <property type="nucleotide sequence ID" value="XM_007775825.1"/>
</dbReference>
<reference evidence="2" key="1">
    <citation type="journal article" date="2012" name="Science">
        <title>The Paleozoic origin of enzymatic lignin decomposition reconstructed from 31 fungal genomes.</title>
        <authorList>
            <person name="Floudas D."/>
            <person name="Binder M."/>
            <person name="Riley R."/>
            <person name="Barry K."/>
            <person name="Blanchette R.A."/>
            <person name="Henrissat B."/>
            <person name="Martinez A.T."/>
            <person name="Otillar R."/>
            <person name="Spatafora J.W."/>
            <person name="Yadav J.S."/>
            <person name="Aerts A."/>
            <person name="Benoit I."/>
            <person name="Boyd A."/>
            <person name="Carlson A."/>
            <person name="Copeland A."/>
            <person name="Coutinho P.M."/>
            <person name="de Vries R.P."/>
            <person name="Ferreira P."/>
            <person name="Findley K."/>
            <person name="Foster B."/>
            <person name="Gaskell J."/>
            <person name="Glotzer D."/>
            <person name="Gorecki P."/>
            <person name="Heitman J."/>
            <person name="Hesse C."/>
            <person name="Hori C."/>
            <person name="Igarashi K."/>
            <person name="Jurgens J.A."/>
            <person name="Kallen N."/>
            <person name="Kersten P."/>
            <person name="Kohler A."/>
            <person name="Kuees U."/>
            <person name="Kumar T.K.A."/>
            <person name="Kuo A."/>
            <person name="LaButti K."/>
            <person name="Larrondo L.F."/>
            <person name="Lindquist E."/>
            <person name="Ling A."/>
            <person name="Lombard V."/>
            <person name="Lucas S."/>
            <person name="Lundell T."/>
            <person name="Martin R."/>
            <person name="McLaughlin D.J."/>
            <person name="Morgenstern I."/>
            <person name="Morin E."/>
            <person name="Murat C."/>
            <person name="Nagy L.G."/>
            <person name="Nolan M."/>
            <person name="Ohm R.A."/>
            <person name="Patyshakuliyeva A."/>
            <person name="Rokas A."/>
            <person name="Ruiz-Duenas F.J."/>
            <person name="Sabat G."/>
            <person name="Salamov A."/>
            <person name="Samejima M."/>
            <person name="Schmutz J."/>
            <person name="Slot J.C."/>
            <person name="St John F."/>
            <person name="Stenlid J."/>
            <person name="Sun H."/>
            <person name="Sun S."/>
            <person name="Syed K."/>
            <person name="Tsang A."/>
            <person name="Wiebenga A."/>
            <person name="Young D."/>
            <person name="Pisabarro A."/>
            <person name="Eastwood D.C."/>
            <person name="Martin F."/>
            <person name="Cullen D."/>
            <person name="Grigoriev I.V."/>
            <person name="Hibbett D.S."/>
        </authorList>
    </citation>
    <scope>NUCLEOTIDE SEQUENCE [LARGE SCALE GENOMIC DNA]</scope>
    <source>
        <strain evidence="2">RWD-64-598 SS2</strain>
    </source>
</reference>
<dbReference type="Proteomes" id="UP000053558">
    <property type="component" value="Unassembled WGS sequence"/>
</dbReference>
<dbReference type="EMBL" id="JH711587">
    <property type="protein sequence ID" value="EIW76030.1"/>
    <property type="molecule type" value="Genomic_DNA"/>
</dbReference>
<organism evidence="1 2">
    <name type="scientific">Coniophora puteana (strain RWD-64-598)</name>
    <name type="common">Brown rot fungus</name>
    <dbReference type="NCBI Taxonomy" id="741705"/>
    <lineage>
        <taxon>Eukaryota</taxon>
        <taxon>Fungi</taxon>
        <taxon>Dikarya</taxon>
        <taxon>Basidiomycota</taxon>
        <taxon>Agaricomycotina</taxon>
        <taxon>Agaricomycetes</taxon>
        <taxon>Agaricomycetidae</taxon>
        <taxon>Boletales</taxon>
        <taxon>Coniophorineae</taxon>
        <taxon>Coniophoraceae</taxon>
        <taxon>Coniophora</taxon>
    </lineage>
</organism>
<comment type="caution">
    <text evidence="1">The sequence shown here is derived from an EMBL/GenBank/DDBJ whole genome shotgun (WGS) entry which is preliminary data.</text>
</comment>
<keyword evidence="2" id="KW-1185">Reference proteome</keyword>
<sequence length="313" mass="35469">MDDCLNKISEGGNNECEAIIASLEARWAKADQELFISSVILNPFYHTTPFAKIPALNNASVHMLIEHMWECLFSSRAPPKLKSQAEDYLFNRGLFAHLDTRVERKCAVAQENGQLPDPITLYSTGTLQALAELKMMIRDEHTRSAESRKHMIQLMQDRTRKNIIPAAETLPIPLSTSEDLQDLMLGAQNDLNACFYGPELTKDPSATDSSVDQFHTLIQQHIHLSDEDELDDEPIRNVSIIGMQIPLRNLFNFANKSWSNLYKQSARQNFEEEMSMYELLELDSIPKQDESGSDGNIEISLDDTTQEVLLHTT</sequence>
<proteinExistence type="predicted"/>
<dbReference type="AlphaFoldDB" id="A0A5M3MB49"/>
<gene>
    <name evidence="1" type="ORF">CONPUDRAFT_158803</name>
</gene>
<dbReference type="GeneID" id="19203975"/>
<protein>
    <submittedName>
        <fullName evidence="1">Uncharacterized protein</fullName>
    </submittedName>
</protein>